<dbReference type="Proteomes" id="UP000677228">
    <property type="component" value="Unassembled WGS sequence"/>
</dbReference>
<name>A0A8S2CSL9_9BILA</name>
<dbReference type="GO" id="GO:0030203">
    <property type="term" value="P:glycosaminoglycan metabolic process"/>
    <property type="evidence" value="ECO:0007669"/>
    <property type="project" value="TreeGrafter"/>
</dbReference>
<feature type="domain" description="Glycoside hydrolase family 20 catalytic" evidence="5">
    <location>
        <begin position="1"/>
        <end position="130"/>
    </location>
</feature>
<reference evidence="6" key="1">
    <citation type="submission" date="2021-02" db="EMBL/GenBank/DDBJ databases">
        <authorList>
            <person name="Nowell W R."/>
        </authorList>
    </citation>
    <scope>NUCLEOTIDE SEQUENCE</scope>
</reference>
<evidence type="ECO:0000313" key="7">
    <source>
        <dbReference type="EMBL" id="CAF3505424.1"/>
    </source>
</evidence>
<evidence type="ECO:0000313" key="8">
    <source>
        <dbReference type="Proteomes" id="UP000677228"/>
    </source>
</evidence>
<dbReference type="GO" id="GO:0005975">
    <property type="term" value="P:carbohydrate metabolic process"/>
    <property type="evidence" value="ECO:0007669"/>
    <property type="project" value="InterPro"/>
</dbReference>
<evidence type="ECO:0000256" key="1">
    <source>
        <dbReference type="ARBA" id="ARBA00001231"/>
    </source>
</evidence>
<protein>
    <recommendedName>
        <fullName evidence="3">beta-N-acetylhexosaminidase</fullName>
        <ecNumber evidence="3">3.2.1.52</ecNumber>
    </recommendedName>
</protein>
<dbReference type="InterPro" id="IPR017853">
    <property type="entry name" value="GH"/>
</dbReference>
<dbReference type="InterPro" id="IPR025705">
    <property type="entry name" value="Beta_hexosaminidase_sua/sub"/>
</dbReference>
<dbReference type="EMBL" id="CAJNOK010000115">
    <property type="protein sequence ID" value="CAF0730318.1"/>
    <property type="molecule type" value="Genomic_DNA"/>
</dbReference>
<evidence type="ECO:0000259" key="5">
    <source>
        <dbReference type="Pfam" id="PF00728"/>
    </source>
</evidence>
<dbReference type="PANTHER" id="PTHR22600:SF57">
    <property type="entry name" value="BETA-N-ACETYLHEXOSAMINIDASE"/>
    <property type="match status" value="1"/>
</dbReference>
<comment type="catalytic activity">
    <reaction evidence="1">
        <text>Hydrolysis of terminal non-reducing N-acetyl-D-hexosamine residues in N-acetyl-beta-D-hexosaminides.</text>
        <dbReference type="EC" id="3.2.1.52"/>
    </reaction>
</comment>
<dbReference type="GO" id="GO:0016020">
    <property type="term" value="C:membrane"/>
    <property type="evidence" value="ECO:0007669"/>
    <property type="project" value="TreeGrafter"/>
</dbReference>
<sequence>MMGWNEITGGNKLHRYTSELDILTKEKLAQNTIVHFWKGNLDLLNKTISHGYDVVNSNNKFTYLDYDYDKISLEKAYNFNPIPDNLSEEYHSKILGLGCQMWGERISTVDKMNKQIFPRIAAYAEVGWTSLENKNYQNFTQNITSYWYKRWDKYGINYYKLQNSISTLNNKVVTKKRKTKNMEKTSMKKSFN</sequence>
<gene>
    <name evidence="6" type="ORF">OVA965_LOCUS750</name>
    <name evidence="7" type="ORF">TMI583_LOCUS750</name>
</gene>
<dbReference type="Pfam" id="PF00728">
    <property type="entry name" value="Glyco_hydro_20"/>
    <property type="match status" value="1"/>
</dbReference>
<evidence type="ECO:0000313" key="6">
    <source>
        <dbReference type="EMBL" id="CAF0730318.1"/>
    </source>
</evidence>
<keyword evidence="4" id="KW-0378">Hydrolase</keyword>
<dbReference type="SUPFAM" id="SSF51445">
    <property type="entry name" value="(Trans)glycosidases"/>
    <property type="match status" value="1"/>
</dbReference>
<evidence type="ECO:0000256" key="4">
    <source>
        <dbReference type="ARBA" id="ARBA00022801"/>
    </source>
</evidence>
<dbReference type="AlphaFoldDB" id="A0A8S2CSL9"/>
<comment type="similarity">
    <text evidence="2">Belongs to the glycosyl hydrolase 20 family.</text>
</comment>
<proteinExistence type="inferred from homology"/>
<dbReference type="InterPro" id="IPR015883">
    <property type="entry name" value="Glyco_hydro_20_cat"/>
</dbReference>
<dbReference type="EC" id="3.2.1.52" evidence="3"/>
<comment type="caution">
    <text evidence="6">The sequence shown here is derived from an EMBL/GenBank/DDBJ whole genome shotgun (WGS) entry which is preliminary data.</text>
</comment>
<dbReference type="EMBL" id="CAJOBA010000115">
    <property type="protein sequence ID" value="CAF3505424.1"/>
    <property type="molecule type" value="Genomic_DNA"/>
</dbReference>
<dbReference type="PANTHER" id="PTHR22600">
    <property type="entry name" value="BETA-HEXOSAMINIDASE"/>
    <property type="match status" value="1"/>
</dbReference>
<accession>A0A8S2CSL9</accession>
<organism evidence="6 8">
    <name type="scientific">Didymodactylos carnosus</name>
    <dbReference type="NCBI Taxonomy" id="1234261"/>
    <lineage>
        <taxon>Eukaryota</taxon>
        <taxon>Metazoa</taxon>
        <taxon>Spiralia</taxon>
        <taxon>Gnathifera</taxon>
        <taxon>Rotifera</taxon>
        <taxon>Eurotatoria</taxon>
        <taxon>Bdelloidea</taxon>
        <taxon>Philodinida</taxon>
        <taxon>Philodinidae</taxon>
        <taxon>Didymodactylos</taxon>
    </lineage>
</organism>
<evidence type="ECO:0000256" key="2">
    <source>
        <dbReference type="ARBA" id="ARBA00006285"/>
    </source>
</evidence>
<evidence type="ECO:0000256" key="3">
    <source>
        <dbReference type="ARBA" id="ARBA00012663"/>
    </source>
</evidence>
<dbReference type="Proteomes" id="UP000682733">
    <property type="component" value="Unassembled WGS sequence"/>
</dbReference>
<dbReference type="GO" id="GO:0004563">
    <property type="term" value="F:beta-N-acetylhexosaminidase activity"/>
    <property type="evidence" value="ECO:0007669"/>
    <property type="project" value="UniProtKB-EC"/>
</dbReference>
<dbReference type="Gene3D" id="3.20.20.80">
    <property type="entry name" value="Glycosidases"/>
    <property type="match status" value="1"/>
</dbReference>